<dbReference type="GO" id="GO:0006631">
    <property type="term" value="P:fatty acid metabolic process"/>
    <property type="evidence" value="ECO:0007669"/>
    <property type="project" value="InterPro"/>
</dbReference>
<dbReference type="Pfam" id="PF00725">
    <property type="entry name" value="3HCDH"/>
    <property type="match status" value="1"/>
</dbReference>
<dbReference type="InterPro" id="IPR006176">
    <property type="entry name" value="3-OHacyl-CoA_DH_NAD-bd"/>
</dbReference>
<dbReference type="GO" id="GO:0016616">
    <property type="term" value="F:oxidoreductase activity, acting on the CH-OH group of donors, NAD or NADP as acceptor"/>
    <property type="evidence" value="ECO:0007669"/>
    <property type="project" value="InterPro"/>
</dbReference>
<keyword evidence="3" id="KW-0560">Oxidoreductase</keyword>
<dbReference type="PROSITE" id="PS00067">
    <property type="entry name" value="3HCDH"/>
    <property type="match status" value="1"/>
</dbReference>
<reference evidence="8" key="1">
    <citation type="submission" date="2021-03" db="EMBL/GenBank/DDBJ databases">
        <authorList>
            <person name="Tagirdzhanova G."/>
        </authorList>
    </citation>
    <scope>NUCLEOTIDE SEQUENCE</scope>
</reference>
<evidence type="ECO:0008006" key="10">
    <source>
        <dbReference type="Google" id="ProtNLM"/>
    </source>
</evidence>
<feature type="binding site" evidence="5">
    <location>
        <position position="152"/>
    </location>
    <ligand>
        <name>NAD(+)</name>
        <dbReference type="ChEBI" id="CHEBI:57540"/>
    </ligand>
</feature>
<dbReference type="SUPFAM" id="SSF51735">
    <property type="entry name" value="NAD(P)-binding Rossmann-fold domains"/>
    <property type="match status" value="1"/>
</dbReference>
<feature type="binding site" evidence="5">
    <location>
        <position position="66"/>
    </location>
    <ligand>
        <name>NAD(+)</name>
        <dbReference type="ChEBI" id="CHEBI:57540"/>
    </ligand>
</feature>
<evidence type="ECO:0000256" key="1">
    <source>
        <dbReference type="ARBA" id="ARBA00005005"/>
    </source>
</evidence>
<evidence type="ECO:0000313" key="9">
    <source>
        <dbReference type="Proteomes" id="UP000664534"/>
    </source>
</evidence>
<keyword evidence="5" id="KW-0520">NAD</keyword>
<comment type="caution">
    <text evidence="8">The sequence shown here is derived from an EMBL/GenBank/DDBJ whole genome shotgun (WGS) entry which is preliminary data.</text>
</comment>
<dbReference type="GO" id="GO:0070403">
    <property type="term" value="F:NAD+ binding"/>
    <property type="evidence" value="ECO:0007669"/>
    <property type="project" value="InterPro"/>
</dbReference>
<feature type="domain" description="3-hydroxyacyl-CoA dehydrogenase C-terminal" evidence="6">
    <location>
        <begin position="228"/>
        <end position="324"/>
    </location>
</feature>
<dbReference type="Proteomes" id="UP000664534">
    <property type="component" value="Unassembled WGS sequence"/>
</dbReference>
<dbReference type="InterPro" id="IPR006108">
    <property type="entry name" value="3HC_DH_C"/>
</dbReference>
<dbReference type="EMBL" id="CAJPDT010000076">
    <property type="protein sequence ID" value="CAF9934407.1"/>
    <property type="molecule type" value="Genomic_DNA"/>
</dbReference>
<feature type="binding site" evidence="5">
    <location>
        <begin position="42"/>
        <end position="47"/>
    </location>
    <ligand>
        <name>NAD(+)</name>
        <dbReference type="ChEBI" id="CHEBI:57540"/>
    </ligand>
</feature>
<dbReference type="Gene3D" id="1.10.1040.10">
    <property type="entry name" value="N-(1-d-carboxylethyl)-l-norvaline Dehydrogenase, domain 2"/>
    <property type="match status" value="1"/>
</dbReference>
<dbReference type="OrthoDB" id="5958943at2759"/>
<evidence type="ECO:0000313" key="8">
    <source>
        <dbReference type="EMBL" id="CAF9934407.1"/>
    </source>
</evidence>
<evidence type="ECO:0000256" key="3">
    <source>
        <dbReference type="ARBA" id="ARBA00023002"/>
    </source>
</evidence>
<dbReference type="InterPro" id="IPR022694">
    <property type="entry name" value="3-OHacyl-CoA_DH"/>
</dbReference>
<feature type="binding site" evidence="5">
    <location>
        <position position="125"/>
    </location>
    <ligand>
        <name>NAD(+)</name>
        <dbReference type="ChEBI" id="CHEBI:57540"/>
    </ligand>
</feature>
<dbReference type="PIRSF" id="PIRSF000105">
    <property type="entry name" value="HCDH"/>
    <property type="match status" value="1"/>
</dbReference>
<comment type="pathway">
    <text evidence="1">Lipid metabolism; fatty acid beta-oxidation.</text>
</comment>
<dbReference type="PANTHER" id="PTHR48075">
    <property type="entry name" value="3-HYDROXYACYL-COA DEHYDROGENASE FAMILY PROTEIN"/>
    <property type="match status" value="1"/>
</dbReference>
<evidence type="ECO:0000259" key="6">
    <source>
        <dbReference type="Pfam" id="PF00725"/>
    </source>
</evidence>
<evidence type="ECO:0000256" key="2">
    <source>
        <dbReference type="ARBA" id="ARBA00009463"/>
    </source>
</evidence>
<feature type="binding site" evidence="5">
    <location>
        <position position="316"/>
    </location>
    <ligand>
        <name>NAD(+)</name>
        <dbReference type="ChEBI" id="CHEBI:57540"/>
    </ligand>
</feature>
<evidence type="ECO:0000256" key="5">
    <source>
        <dbReference type="PIRSR" id="PIRSR000105-2"/>
    </source>
</evidence>
<organism evidence="8 9">
    <name type="scientific">Imshaugia aleurites</name>
    <dbReference type="NCBI Taxonomy" id="172621"/>
    <lineage>
        <taxon>Eukaryota</taxon>
        <taxon>Fungi</taxon>
        <taxon>Dikarya</taxon>
        <taxon>Ascomycota</taxon>
        <taxon>Pezizomycotina</taxon>
        <taxon>Lecanoromycetes</taxon>
        <taxon>OSLEUM clade</taxon>
        <taxon>Lecanoromycetidae</taxon>
        <taxon>Lecanorales</taxon>
        <taxon>Lecanorineae</taxon>
        <taxon>Parmeliaceae</taxon>
        <taxon>Imshaugia</taxon>
    </lineage>
</organism>
<accession>A0A8H3G0M9</accession>
<feature type="site" description="Important for catalytic activity" evidence="4">
    <location>
        <position position="182"/>
    </location>
</feature>
<proteinExistence type="inferred from homology"/>
<dbReference type="InterPro" id="IPR013328">
    <property type="entry name" value="6PGD_dom2"/>
</dbReference>
<feature type="domain" description="3-hydroxyacyl-CoA dehydrogenase NAD binding" evidence="7">
    <location>
        <begin position="38"/>
        <end position="220"/>
    </location>
</feature>
<evidence type="ECO:0000256" key="4">
    <source>
        <dbReference type="PIRSR" id="PIRSR000105-1"/>
    </source>
</evidence>
<evidence type="ECO:0000259" key="7">
    <source>
        <dbReference type="Pfam" id="PF02737"/>
    </source>
</evidence>
<feature type="binding site" evidence="5">
    <location>
        <position position="185"/>
    </location>
    <ligand>
        <name>NAD(+)</name>
        <dbReference type="ChEBI" id="CHEBI:57540"/>
    </ligand>
</feature>
<dbReference type="Pfam" id="PF02737">
    <property type="entry name" value="3HCDH_N"/>
    <property type="match status" value="1"/>
</dbReference>
<dbReference type="FunFam" id="3.40.50.720:FF:000009">
    <property type="entry name" value="Fatty oxidation complex, alpha subunit"/>
    <property type="match status" value="1"/>
</dbReference>
<name>A0A8H3G0M9_9LECA</name>
<feature type="binding site" evidence="5">
    <location>
        <position position="130"/>
    </location>
    <ligand>
        <name>NAD(+)</name>
        <dbReference type="ChEBI" id="CHEBI:57540"/>
    </ligand>
</feature>
<comment type="similarity">
    <text evidence="2">Belongs to the 3-hydroxyacyl-CoA dehydrogenase family.</text>
</comment>
<dbReference type="InterPro" id="IPR008927">
    <property type="entry name" value="6-PGluconate_DH-like_C_sf"/>
</dbReference>
<gene>
    <name evidence="8" type="ORF">IMSHALPRED_009701</name>
</gene>
<dbReference type="InterPro" id="IPR036291">
    <property type="entry name" value="NAD(P)-bd_dom_sf"/>
</dbReference>
<sequence length="324" mass="34257">MSTSLLVGRKLASLASDASRRSFSTSSGLAAAAEVKRLGVVGAGQMGLGIALVAAQKAGVPVTLVDTSQASLDKGMKFADKLLEKDVSKKRISQSDADTARSLLSPTTNMEDLSNADFVIEAVPEIPSLKTKIFSQLAALAPRHAILATNTSSISITKIAAATTSPDNPTDLAAASRVISTHFMNPVPIQKGVEIISGLQTSPETVETAVEFCKRMGKIPSQSADSPGFLANRILMPYINEAIICLETGVGTKEDIDNIMKNGTNVPMGPLQLADFIGIDTCLAIMKVLHEETGDGKYRPAVLLRKMVDAGWVGKKCGRGFYDY</sequence>
<dbReference type="SUPFAM" id="SSF48179">
    <property type="entry name" value="6-phosphogluconate dehydrogenase C-terminal domain-like"/>
    <property type="match status" value="1"/>
</dbReference>
<dbReference type="Gene3D" id="3.40.50.720">
    <property type="entry name" value="NAD(P)-binding Rossmann-like Domain"/>
    <property type="match status" value="1"/>
</dbReference>
<dbReference type="PANTHER" id="PTHR48075:SF5">
    <property type="entry name" value="3-HYDROXYBUTYRYL-COA DEHYDROGENASE"/>
    <property type="match status" value="1"/>
</dbReference>
<dbReference type="InterPro" id="IPR006180">
    <property type="entry name" value="3-OHacyl-CoA_DH_CS"/>
</dbReference>
<keyword evidence="9" id="KW-1185">Reference proteome</keyword>
<dbReference type="AlphaFoldDB" id="A0A8H3G0M9"/>
<protein>
    <recommendedName>
        <fullName evidence="10">3-hydroxybutyryl-CoA dehydrogenase</fullName>
    </recommendedName>
</protein>